<accession>A0A2V5L5H0</accession>
<dbReference type="NCBIfam" id="TIGR03071">
    <property type="entry name" value="couple_hipA"/>
    <property type="match status" value="1"/>
</dbReference>
<evidence type="ECO:0000313" key="3">
    <source>
        <dbReference type="Proteomes" id="UP000247832"/>
    </source>
</evidence>
<evidence type="ECO:0000259" key="1">
    <source>
        <dbReference type="Pfam" id="PF13657"/>
    </source>
</evidence>
<reference evidence="2 3" key="1">
    <citation type="submission" date="2018-05" db="EMBL/GenBank/DDBJ databases">
        <title>Genetic diversity of glacier-inhabiting Cryobacterium bacteria in China and description of Cryobacterium mengkeensis sp. nov. and Arthrobacter glacialis sp. nov.</title>
        <authorList>
            <person name="Liu Q."/>
            <person name="Xin Y.-H."/>
        </authorList>
    </citation>
    <scope>NUCLEOTIDE SEQUENCE [LARGE SCALE GENOMIC DNA]</scope>
    <source>
        <strain evidence="2 3">LI2</strain>
    </source>
</reference>
<dbReference type="PANTHER" id="PTHR37419:SF1">
    <property type="entry name" value="SERINE_THREONINE-PROTEIN KINASE TOXIN HIPA"/>
    <property type="match status" value="1"/>
</dbReference>
<sequence length="173" mass="17847">MYTAPLSVIWNASVLRGFASIRQNRAAPGSPVGSPVLSRSLPLASRPSSVEAATNFFGGLLPEGRGLHNLAKQAGAATDDVYALIEFAGLDVAGAVQVGHLVNASHGGYAPVSDGEILARLDRTYEYVMGSVGGGGSLAGYQPKTTLARINGKWCMATGSAASTHILKPVPRE</sequence>
<dbReference type="OrthoDB" id="3182374at2"/>
<dbReference type="InterPro" id="IPR052028">
    <property type="entry name" value="HipA_Ser/Thr_kinase"/>
</dbReference>
<dbReference type="InterPro" id="IPR017508">
    <property type="entry name" value="HipA_N1"/>
</dbReference>
<keyword evidence="3" id="KW-1185">Reference proteome</keyword>
<comment type="caution">
    <text evidence="2">The sequence shown here is derived from an EMBL/GenBank/DDBJ whole genome shotgun (WGS) entry which is preliminary data.</text>
</comment>
<protein>
    <recommendedName>
        <fullName evidence="1">HipA N-terminal subdomain 1 domain-containing protein</fullName>
    </recommendedName>
</protein>
<organism evidence="2 3">
    <name type="scientific">Arthrobacter livingstonensis</name>
    <dbReference type="NCBI Taxonomy" id="670078"/>
    <lineage>
        <taxon>Bacteria</taxon>
        <taxon>Bacillati</taxon>
        <taxon>Actinomycetota</taxon>
        <taxon>Actinomycetes</taxon>
        <taxon>Micrococcales</taxon>
        <taxon>Micrococcaceae</taxon>
        <taxon>Arthrobacter</taxon>
    </lineage>
</organism>
<proteinExistence type="predicted"/>
<dbReference type="PANTHER" id="PTHR37419">
    <property type="entry name" value="SERINE/THREONINE-PROTEIN KINASE TOXIN HIPA"/>
    <property type="match status" value="1"/>
</dbReference>
<dbReference type="Proteomes" id="UP000247832">
    <property type="component" value="Unassembled WGS sequence"/>
</dbReference>
<gene>
    <name evidence="2" type="ORF">CVV68_16580</name>
</gene>
<dbReference type="Pfam" id="PF13657">
    <property type="entry name" value="Couple_hipA"/>
    <property type="match status" value="1"/>
</dbReference>
<evidence type="ECO:0000313" key="2">
    <source>
        <dbReference type="EMBL" id="PYI65842.1"/>
    </source>
</evidence>
<feature type="domain" description="HipA N-terminal subdomain 1" evidence="1">
    <location>
        <begin position="33"/>
        <end position="98"/>
    </location>
</feature>
<dbReference type="GO" id="GO:0004674">
    <property type="term" value="F:protein serine/threonine kinase activity"/>
    <property type="evidence" value="ECO:0007669"/>
    <property type="project" value="TreeGrafter"/>
</dbReference>
<dbReference type="EMBL" id="QJVD01000020">
    <property type="protein sequence ID" value="PYI65842.1"/>
    <property type="molecule type" value="Genomic_DNA"/>
</dbReference>
<dbReference type="GO" id="GO:0005829">
    <property type="term" value="C:cytosol"/>
    <property type="evidence" value="ECO:0007669"/>
    <property type="project" value="TreeGrafter"/>
</dbReference>
<dbReference type="AlphaFoldDB" id="A0A2V5L5H0"/>
<name>A0A2V5L5H0_9MICC</name>